<evidence type="ECO:0000256" key="3">
    <source>
        <dbReference type="ARBA" id="ARBA00022723"/>
    </source>
</evidence>
<feature type="non-terminal residue" evidence="7">
    <location>
        <position position="1"/>
    </location>
</feature>
<dbReference type="EMBL" id="BARV01004977">
    <property type="protein sequence ID" value="GAI09617.1"/>
    <property type="molecule type" value="Genomic_DNA"/>
</dbReference>
<dbReference type="PANTHER" id="PTHR43808">
    <property type="entry name" value="ACETYLORNITHINE DEACETYLASE"/>
    <property type="match status" value="1"/>
</dbReference>
<comment type="similarity">
    <text evidence="2">Belongs to the peptidase M20A family.</text>
</comment>
<dbReference type="Pfam" id="PF07687">
    <property type="entry name" value="M20_dimer"/>
    <property type="match status" value="1"/>
</dbReference>
<dbReference type="InterPro" id="IPR036264">
    <property type="entry name" value="Bact_exopeptidase_dim_dom"/>
</dbReference>
<evidence type="ECO:0000259" key="6">
    <source>
        <dbReference type="Pfam" id="PF07687"/>
    </source>
</evidence>
<accession>X1KRB5</accession>
<keyword evidence="5" id="KW-0862">Zinc</keyword>
<dbReference type="Gene3D" id="3.30.70.360">
    <property type="match status" value="1"/>
</dbReference>
<evidence type="ECO:0000256" key="2">
    <source>
        <dbReference type="ARBA" id="ARBA00006247"/>
    </source>
</evidence>
<keyword evidence="3" id="KW-0479">Metal-binding</keyword>
<dbReference type="InterPro" id="IPR011650">
    <property type="entry name" value="Peptidase_M20_dimer"/>
</dbReference>
<comment type="cofactor">
    <cofactor evidence="1">
        <name>Zn(2+)</name>
        <dbReference type="ChEBI" id="CHEBI:29105"/>
    </cofactor>
</comment>
<dbReference type="SUPFAM" id="SSF53187">
    <property type="entry name" value="Zn-dependent exopeptidases"/>
    <property type="match status" value="1"/>
</dbReference>
<proteinExistence type="inferred from homology"/>
<dbReference type="PANTHER" id="PTHR43808:SF8">
    <property type="entry name" value="PEPTIDASE M20 DIMERISATION DOMAIN-CONTAINING PROTEIN"/>
    <property type="match status" value="1"/>
</dbReference>
<evidence type="ECO:0000256" key="5">
    <source>
        <dbReference type="ARBA" id="ARBA00022833"/>
    </source>
</evidence>
<protein>
    <recommendedName>
        <fullName evidence="6">Peptidase M20 dimerisation domain-containing protein</fullName>
    </recommendedName>
</protein>
<evidence type="ECO:0000256" key="1">
    <source>
        <dbReference type="ARBA" id="ARBA00001947"/>
    </source>
</evidence>
<reference evidence="7" key="1">
    <citation type="journal article" date="2014" name="Front. Microbiol.">
        <title>High frequency of phylogenetically diverse reductive dehalogenase-homologous genes in deep subseafloor sedimentary metagenomes.</title>
        <authorList>
            <person name="Kawai M."/>
            <person name="Futagami T."/>
            <person name="Toyoda A."/>
            <person name="Takaki Y."/>
            <person name="Nishi S."/>
            <person name="Hori S."/>
            <person name="Arai W."/>
            <person name="Tsubouchi T."/>
            <person name="Morono Y."/>
            <person name="Uchiyama I."/>
            <person name="Ito T."/>
            <person name="Fujiyama A."/>
            <person name="Inagaki F."/>
            <person name="Takami H."/>
        </authorList>
    </citation>
    <scope>NUCLEOTIDE SEQUENCE</scope>
    <source>
        <strain evidence="7">Expedition CK06-06</strain>
    </source>
</reference>
<evidence type="ECO:0000313" key="7">
    <source>
        <dbReference type="EMBL" id="GAI09617.1"/>
    </source>
</evidence>
<name>X1KRB5_9ZZZZ</name>
<evidence type="ECO:0000256" key="4">
    <source>
        <dbReference type="ARBA" id="ARBA00022801"/>
    </source>
</evidence>
<organism evidence="7">
    <name type="scientific">marine sediment metagenome</name>
    <dbReference type="NCBI Taxonomy" id="412755"/>
    <lineage>
        <taxon>unclassified sequences</taxon>
        <taxon>metagenomes</taxon>
        <taxon>ecological metagenomes</taxon>
    </lineage>
</organism>
<dbReference type="AlphaFoldDB" id="X1KRB5"/>
<comment type="caution">
    <text evidence="7">The sequence shown here is derived from an EMBL/GenBank/DDBJ whole genome shotgun (WGS) entry which is preliminary data.</text>
</comment>
<dbReference type="Gene3D" id="3.40.630.10">
    <property type="entry name" value="Zn peptidases"/>
    <property type="match status" value="1"/>
</dbReference>
<dbReference type="Pfam" id="PF01546">
    <property type="entry name" value="Peptidase_M20"/>
    <property type="match status" value="1"/>
</dbReference>
<gene>
    <name evidence="7" type="ORF">S06H3_10645</name>
</gene>
<dbReference type="InterPro" id="IPR002933">
    <property type="entry name" value="Peptidase_M20"/>
</dbReference>
<dbReference type="GO" id="GO:0046872">
    <property type="term" value="F:metal ion binding"/>
    <property type="evidence" value="ECO:0007669"/>
    <property type="project" value="UniProtKB-KW"/>
</dbReference>
<sequence>KAANVVPDRCSIKIDIRTVPDQNHRSIISDLETICSELKENNPPFEAQIATVKSVPALETDVESGFVRSFCAVIGVGETGAVDFATDGPFFAGLGAPVVIFGPGKPEVCHQPNESIDIADLEKGREFYKKIIQEFLT</sequence>
<keyword evidence="4" id="KW-0378">Hydrolase</keyword>
<dbReference type="InterPro" id="IPR050072">
    <property type="entry name" value="Peptidase_M20A"/>
</dbReference>
<dbReference type="SUPFAM" id="SSF55031">
    <property type="entry name" value="Bacterial exopeptidase dimerisation domain"/>
    <property type="match status" value="1"/>
</dbReference>
<feature type="domain" description="Peptidase M20 dimerisation" evidence="6">
    <location>
        <begin position="2"/>
        <end position="41"/>
    </location>
</feature>
<dbReference type="GO" id="GO:0016787">
    <property type="term" value="F:hydrolase activity"/>
    <property type="evidence" value="ECO:0007669"/>
    <property type="project" value="UniProtKB-KW"/>
</dbReference>